<keyword evidence="1" id="KW-1133">Transmembrane helix</keyword>
<dbReference type="RefSeq" id="WP_176863037.1">
    <property type="nucleotide sequence ID" value="NZ_JABXWT010000002.1"/>
</dbReference>
<keyword evidence="1" id="KW-0812">Transmembrane</keyword>
<reference evidence="2 3" key="1">
    <citation type="submission" date="2020-06" db="EMBL/GenBank/DDBJ databases">
        <authorList>
            <person name="Cao W.R."/>
        </authorList>
    </citation>
    <scope>NUCLEOTIDE SEQUENCE [LARGE SCALE GENOMIC DNA]</scope>
    <source>
        <strain evidence="2 3">B1Z28</strain>
    </source>
</reference>
<accession>A0ABX2PPB2</accession>
<keyword evidence="3" id="KW-1185">Reference proteome</keyword>
<dbReference type="Proteomes" id="UP000630805">
    <property type="component" value="Unassembled WGS sequence"/>
</dbReference>
<protein>
    <recommendedName>
        <fullName evidence="4">Superfamily III holin-X</fullName>
    </recommendedName>
</protein>
<dbReference type="EMBL" id="JABXWT010000002">
    <property type="protein sequence ID" value="NVO55516.1"/>
    <property type="molecule type" value="Genomic_DNA"/>
</dbReference>
<evidence type="ECO:0000313" key="3">
    <source>
        <dbReference type="Proteomes" id="UP000630805"/>
    </source>
</evidence>
<gene>
    <name evidence="2" type="ORF">HW561_06915</name>
</gene>
<comment type="caution">
    <text evidence="2">The sequence shown here is derived from an EMBL/GenBank/DDBJ whole genome shotgun (WGS) entry which is preliminary data.</text>
</comment>
<evidence type="ECO:0008006" key="4">
    <source>
        <dbReference type="Google" id="ProtNLM"/>
    </source>
</evidence>
<organism evidence="2 3">
    <name type="scientific">Ruegeria haliotis</name>
    <dbReference type="NCBI Taxonomy" id="2747601"/>
    <lineage>
        <taxon>Bacteria</taxon>
        <taxon>Pseudomonadati</taxon>
        <taxon>Pseudomonadota</taxon>
        <taxon>Alphaproteobacteria</taxon>
        <taxon>Rhodobacterales</taxon>
        <taxon>Roseobacteraceae</taxon>
        <taxon>Ruegeria</taxon>
    </lineage>
</organism>
<evidence type="ECO:0000313" key="2">
    <source>
        <dbReference type="EMBL" id="NVO55516.1"/>
    </source>
</evidence>
<evidence type="ECO:0000256" key="1">
    <source>
        <dbReference type="SAM" id="Phobius"/>
    </source>
</evidence>
<feature type="transmembrane region" description="Helical" evidence="1">
    <location>
        <begin position="30"/>
        <end position="55"/>
    </location>
</feature>
<feature type="transmembrane region" description="Helical" evidence="1">
    <location>
        <begin position="61"/>
        <end position="82"/>
    </location>
</feature>
<keyword evidence="1" id="KW-0472">Membrane</keyword>
<name>A0ABX2PPB2_9RHOB</name>
<sequence>MSRVSRNLVTIYRTERLIARRRLAVVQQQTIMMVLAGIAALASLVLLNVALFFALQTVMSSASAAAILSLGNLLLAGLLVLIARRTNVEDEIAPAVEVRDMAIADIEEELEDMATEAREVVQAVKSFGANPLGSLTALLIPILTAVLKKK</sequence>
<proteinExistence type="predicted"/>